<dbReference type="AlphaFoldDB" id="A0A183IYW5"/>
<feature type="compositionally biased region" description="Acidic residues" evidence="1">
    <location>
        <begin position="83"/>
        <end position="99"/>
    </location>
</feature>
<dbReference type="EMBL" id="UZAM01011997">
    <property type="protein sequence ID" value="VDP19445.1"/>
    <property type="molecule type" value="Genomic_DNA"/>
</dbReference>
<accession>A0A183IYW5</accession>
<feature type="region of interest" description="Disordered" evidence="1">
    <location>
        <begin position="50"/>
        <end position="99"/>
    </location>
</feature>
<gene>
    <name evidence="2" type="ORF">SBAD_LOCUS8813</name>
</gene>
<feature type="region of interest" description="Disordered" evidence="1">
    <location>
        <begin position="1"/>
        <end position="22"/>
    </location>
</feature>
<evidence type="ECO:0000256" key="1">
    <source>
        <dbReference type="SAM" id="MobiDB-lite"/>
    </source>
</evidence>
<reference evidence="2 3" key="2">
    <citation type="submission" date="2018-11" db="EMBL/GenBank/DDBJ databases">
        <authorList>
            <consortium name="Pathogen Informatics"/>
        </authorList>
    </citation>
    <scope>NUCLEOTIDE SEQUENCE [LARGE SCALE GENOMIC DNA]</scope>
</reference>
<feature type="compositionally biased region" description="Low complexity" evidence="1">
    <location>
        <begin position="10"/>
        <end position="20"/>
    </location>
</feature>
<organism evidence="4">
    <name type="scientific">Soboliphyme baturini</name>
    <dbReference type="NCBI Taxonomy" id="241478"/>
    <lineage>
        <taxon>Eukaryota</taxon>
        <taxon>Metazoa</taxon>
        <taxon>Ecdysozoa</taxon>
        <taxon>Nematoda</taxon>
        <taxon>Enoplea</taxon>
        <taxon>Dorylaimia</taxon>
        <taxon>Dioctophymatida</taxon>
        <taxon>Dioctophymatoidea</taxon>
        <taxon>Soboliphymatidae</taxon>
        <taxon>Soboliphyme</taxon>
    </lineage>
</organism>
<keyword evidence="3" id="KW-1185">Reference proteome</keyword>
<name>A0A183IYW5_9BILA</name>
<dbReference type="Proteomes" id="UP000270296">
    <property type="component" value="Unassembled WGS sequence"/>
</dbReference>
<sequence length="111" mass="12316">MRLMRRNCSSRDASTSSPPSERCVGDIRPNCLLKFTTKHMIYIPRFMGSRSTCGSSKAGSRTVSLPWSVSVSRDSSCDAKTEAEDESESVDEDEVDDEKDMLIAQEYGVLP</sequence>
<evidence type="ECO:0000313" key="3">
    <source>
        <dbReference type="Proteomes" id="UP000270296"/>
    </source>
</evidence>
<reference evidence="4" key="1">
    <citation type="submission" date="2016-06" db="UniProtKB">
        <authorList>
            <consortium name="WormBaseParasite"/>
        </authorList>
    </citation>
    <scope>IDENTIFICATION</scope>
</reference>
<protein>
    <submittedName>
        <fullName evidence="2 4">Uncharacterized protein</fullName>
    </submittedName>
</protein>
<proteinExistence type="predicted"/>
<dbReference type="WBParaSite" id="SBAD_0000913301-mRNA-1">
    <property type="protein sequence ID" value="SBAD_0000913301-mRNA-1"/>
    <property type="gene ID" value="SBAD_0000913301"/>
</dbReference>
<feature type="compositionally biased region" description="Polar residues" evidence="1">
    <location>
        <begin position="50"/>
        <end position="74"/>
    </location>
</feature>
<evidence type="ECO:0000313" key="4">
    <source>
        <dbReference type="WBParaSite" id="SBAD_0000913301-mRNA-1"/>
    </source>
</evidence>
<evidence type="ECO:0000313" key="2">
    <source>
        <dbReference type="EMBL" id="VDP19445.1"/>
    </source>
</evidence>